<protein>
    <submittedName>
        <fullName evidence="2">HMG box domain-containing protein</fullName>
    </submittedName>
</protein>
<dbReference type="PANTHER" id="PTHR10672">
    <property type="entry name" value="ADDUCIN"/>
    <property type="match status" value="1"/>
</dbReference>
<proteinExistence type="predicted"/>
<name>A0A183T9A8_SCHSO</name>
<dbReference type="GO" id="GO:0051015">
    <property type="term" value="F:actin filament binding"/>
    <property type="evidence" value="ECO:0007669"/>
    <property type="project" value="TreeGrafter"/>
</dbReference>
<evidence type="ECO:0000256" key="1">
    <source>
        <dbReference type="SAM" id="MobiDB-lite"/>
    </source>
</evidence>
<accession>A0A183T9A8</accession>
<dbReference type="GO" id="GO:0005856">
    <property type="term" value="C:cytoskeleton"/>
    <property type="evidence" value="ECO:0007669"/>
    <property type="project" value="TreeGrafter"/>
</dbReference>
<dbReference type="AlphaFoldDB" id="A0A183T9A8"/>
<feature type="region of interest" description="Disordered" evidence="1">
    <location>
        <begin position="41"/>
        <end position="82"/>
    </location>
</feature>
<dbReference type="InterPro" id="IPR051017">
    <property type="entry name" value="Aldolase-II_Adducin_sf"/>
</dbReference>
<sequence length="369" mass="40486">LRRQWSDHPWFNTPNSYSKEVSTLPGRQPVAHWVSDREATLQSQITSGSRLPPPTPFRPLTPAAIPLGSTGGQSSTPSAPTSYNRSNRFIICDRKCTPTILPLYFQLKDKYYHDTNTAGPQSRLLDGLTWDEARRIRDDALGKALGPGAVSASISATSQPTVAAASKAILQRDVRDAAIVYDGVYVKQNPFGQVTDEELEAYKKEIELKSNPALYAEWLSSQKALETPSKQVQVSASATDAGISFSTAIEDMPLCSSSVIVCESESHEIGKPGPSDVSITTGIRLNFLIYAIPTCAFFDFVRIPLISLLKFACLRMRYESRLSPPPTAGAITSEASEVEESAKKVKKKRRFKLLSFPRKSRAKEKKGGS</sequence>
<dbReference type="WBParaSite" id="SSLN_0001355701-mRNA-1">
    <property type="protein sequence ID" value="SSLN_0001355701-mRNA-1"/>
    <property type="gene ID" value="SSLN_0001355701"/>
</dbReference>
<feature type="compositionally biased region" description="Polar residues" evidence="1">
    <location>
        <begin position="72"/>
        <end position="82"/>
    </location>
</feature>
<feature type="compositionally biased region" description="Basic residues" evidence="1">
    <location>
        <begin position="344"/>
        <end position="369"/>
    </location>
</feature>
<dbReference type="PANTHER" id="PTHR10672:SF3">
    <property type="entry name" value="PROTEIN HU-LI TAI SHAO"/>
    <property type="match status" value="1"/>
</dbReference>
<feature type="region of interest" description="Disordered" evidence="1">
    <location>
        <begin position="323"/>
        <end position="369"/>
    </location>
</feature>
<evidence type="ECO:0000313" key="2">
    <source>
        <dbReference type="WBParaSite" id="SSLN_0001355701-mRNA-1"/>
    </source>
</evidence>
<organism evidence="2">
    <name type="scientific">Schistocephalus solidus</name>
    <name type="common">Tapeworm</name>
    <dbReference type="NCBI Taxonomy" id="70667"/>
    <lineage>
        <taxon>Eukaryota</taxon>
        <taxon>Metazoa</taxon>
        <taxon>Spiralia</taxon>
        <taxon>Lophotrochozoa</taxon>
        <taxon>Platyhelminthes</taxon>
        <taxon>Cestoda</taxon>
        <taxon>Eucestoda</taxon>
        <taxon>Diphyllobothriidea</taxon>
        <taxon>Diphyllobothriidae</taxon>
        <taxon>Schistocephalus</taxon>
    </lineage>
</organism>
<reference evidence="2" key="1">
    <citation type="submission" date="2016-06" db="UniProtKB">
        <authorList>
            <consortium name="WormBaseParasite"/>
        </authorList>
    </citation>
    <scope>IDENTIFICATION</scope>
</reference>